<accession>A0A4Q9B292</accession>
<dbReference type="RefSeq" id="WP_130842411.1">
    <property type="nucleotide sequence ID" value="NZ_SIJL01000013.1"/>
</dbReference>
<dbReference type="GO" id="GO:0000166">
    <property type="term" value="F:nucleotide binding"/>
    <property type="evidence" value="ECO:0007669"/>
    <property type="project" value="UniProtKB-KW"/>
</dbReference>
<comment type="similarity">
    <text evidence="6">Belongs to the HepT RNase toxin family.</text>
</comment>
<dbReference type="GO" id="GO:0004540">
    <property type="term" value="F:RNA nuclease activity"/>
    <property type="evidence" value="ECO:0007669"/>
    <property type="project" value="InterPro"/>
</dbReference>
<evidence type="ECO:0000256" key="5">
    <source>
        <dbReference type="ARBA" id="ARBA00022801"/>
    </source>
</evidence>
<dbReference type="GO" id="GO:0016787">
    <property type="term" value="F:hydrolase activity"/>
    <property type="evidence" value="ECO:0007669"/>
    <property type="project" value="UniProtKB-KW"/>
</dbReference>
<sequence length="117" mass="13345">MRPPRVSDRVRLLHMRDAAQRALELGQGKNLSSLPPEDTTALAVVRLLEILGEAARGLSQELKERYPEVPWREIADTRNRLIHEYFDVDMEVVGAIVEQDLPHLLTRLEQILEELGA</sequence>
<proteinExistence type="inferred from homology"/>
<organism evidence="7 8">
    <name type="scientific">Thermus thermamylovorans</name>
    <dbReference type="NCBI Taxonomy" id="2509362"/>
    <lineage>
        <taxon>Bacteria</taxon>
        <taxon>Thermotogati</taxon>
        <taxon>Deinococcota</taxon>
        <taxon>Deinococci</taxon>
        <taxon>Thermales</taxon>
        <taxon>Thermaceae</taxon>
        <taxon>Thermus</taxon>
    </lineage>
</organism>
<evidence type="ECO:0000256" key="6">
    <source>
        <dbReference type="ARBA" id="ARBA00024207"/>
    </source>
</evidence>
<dbReference type="Gene3D" id="1.20.120.580">
    <property type="entry name" value="bsu32300-like"/>
    <property type="match status" value="1"/>
</dbReference>
<dbReference type="InterPro" id="IPR008201">
    <property type="entry name" value="HepT-like"/>
</dbReference>
<evidence type="ECO:0000256" key="1">
    <source>
        <dbReference type="ARBA" id="ARBA00022553"/>
    </source>
</evidence>
<name>A0A4Q9B292_9DEIN</name>
<comment type="caution">
    <text evidence="7">The sequence shown here is derived from an EMBL/GenBank/DDBJ whole genome shotgun (WGS) entry which is preliminary data.</text>
</comment>
<gene>
    <name evidence="7" type="ORF">ETP66_09570</name>
</gene>
<reference evidence="7 8" key="1">
    <citation type="submission" date="2019-02" db="EMBL/GenBank/DDBJ databases">
        <title>Thermus sp. a novel from hot spring.</title>
        <authorList>
            <person name="Zhao Z."/>
        </authorList>
    </citation>
    <scope>NUCLEOTIDE SEQUENCE [LARGE SCALE GENOMIC DNA]</scope>
    <source>
        <strain evidence="7 8">CFH 72773T</strain>
    </source>
</reference>
<dbReference type="GO" id="GO:0110001">
    <property type="term" value="C:toxin-antitoxin complex"/>
    <property type="evidence" value="ECO:0007669"/>
    <property type="project" value="InterPro"/>
</dbReference>
<keyword evidence="8" id="KW-1185">Reference proteome</keyword>
<dbReference type="InterPro" id="IPR051813">
    <property type="entry name" value="HepT_RNase_toxin"/>
</dbReference>
<protein>
    <submittedName>
        <fullName evidence="7">DUF86 domain-containing protein</fullName>
    </submittedName>
</protein>
<dbReference type="EMBL" id="SIJL01000013">
    <property type="protein sequence ID" value="TBH17399.1"/>
    <property type="molecule type" value="Genomic_DNA"/>
</dbReference>
<keyword evidence="1" id="KW-0597">Phosphoprotein</keyword>
<evidence type="ECO:0000256" key="2">
    <source>
        <dbReference type="ARBA" id="ARBA00022649"/>
    </source>
</evidence>
<keyword evidence="4" id="KW-0547">Nucleotide-binding</keyword>
<keyword evidence="2" id="KW-1277">Toxin-antitoxin system</keyword>
<dbReference type="Pfam" id="PF01934">
    <property type="entry name" value="HepT-like"/>
    <property type="match status" value="1"/>
</dbReference>
<evidence type="ECO:0000256" key="3">
    <source>
        <dbReference type="ARBA" id="ARBA00022722"/>
    </source>
</evidence>
<dbReference type="AlphaFoldDB" id="A0A4Q9B292"/>
<dbReference type="PANTHER" id="PTHR34139">
    <property type="entry name" value="UPF0331 PROTEIN MJ0127"/>
    <property type="match status" value="1"/>
</dbReference>
<dbReference type="Proteomes" id="UP000292858">
    <property type="component" value="Unassembled WGS sequence"/>
</dbReference>
<evidence type="ECO:0000313" key="8">
    <source>
        <dbReference type="Proteomes" id="UP000292858"/>
    </source>
</evidence>
<keyword evidence="3" id="KW-0540">Nuclease</keyword>
<evidence type="ECO:0000313" key="7">
    <source>
        <dbReference type="EMBL" id="TBH17399.1"/>
    </source>
</evidence>
<dbReference type="OrthoDB" id="9810538at2"/>
<dbReference type="PANTHER" id="PTHR34139:SF1">
    <property type="entry name" value="RNASE MJ1380-RELATED"/>
    <property type="match status" value="1"/>
</dbReference>
<dbReference type="InterPro" id="IPR037038">
    <property type="entry name" value="HepT-like_sf"/>
</dbReference>
<keyword evidence="5" id="KW-0378">Hydrolase</keyword>
<evidence type="ECO:0000256" key="4">
    <source>
        <dbReference type="ARBA" id="ARBA00022741"/>
    </source>
</evidence>